<dbReference type="AlphaFoldDB" id="A0A369B5V2"/>
<feature type="domain" description="Glycosyltransferase 2-like" evidence="1">
    <location>
        <begin position="9"/>
        <end position="169"/>
    </location>
</feature>
<dbReference type="GO" id="GO:0016758">
    <property type="term" value="F:hexosyltransferase activity"/>
    <property type="evidence" value="ECO:0007669"/>
    <property type="project" value="UniProtKB-ARBA"/>
</dbReference>
<dbReference type="OrthoDB" id="1805151at2"/>
<comment type="caution">
    <text evidence="2">The sequence shown here is derived from an EMBL/GenBank/DDBJ whole genome shotgun (WGS) entry which is preliminary data.</text>
</comment>
<evidence type="ECO:0000313" key="2">
    <source>
        <dbReference type="EMBL" id="RCX16880.1"/>
    </source>
</evidence>
<accession>A0A369B5V2</accession>
<dbReference type="CDD" id="cd00761">
    <property type="entry name" value="Glyco_tranf_GTA_type"/>
    <property type="match status" value="1"/>
</dbReference>
<dbReference type="Proteomes" id="UP000253034">
    <property type="component" value="Unassembled WGS sequence"/>
</dbReference>
<dbReference type="InterPro" id="IPR029044">
    <property type="entry name" value="Nucleotide-diphossugar_trans"/>
</dbReference>
<sequence>MMPPFVNYVTFNRLGLTERSLRSILNTPEDFEMHIIDSNSKDDTWSYIQSLSDSRIKSKTRFPLNNGPILPSNFNLTKRRPEQYFITIDSDVYMKTPNWISKFMEVFNAFPEAGLLGVHKGPPYCEKGPEVIARYSNGISYLELKHGKLGAPLDFVPGCCQCLRPELIREMGYWSEENGYGDAELSLRVNNHTSFRAGFVTGIQIDMTQKIHCSECRAKQWCKLDRSSNTCFTIHQKGHKNIEAAQLFMPKYYATFKELEEGKRTAYCASIFDPKSYETHFYNMEWAMENFNYFIQNTN</sequence>
<evidence type="ECO:0000313" key="3">
    <source>
        <dbReference type="Proteomes" id="UP000253034"/>
    </source>
</evidence>
<proteinExistence type="predicted"/>
<keyword evidence="3" id="KW-1185">Reference proteome</keyword>
<dbReference type="Pfam" id="PF00535">
    <property type="entry name" value="Glycos_transf_2"/>
    <property type="match status" value="1"/>
</dbReference>
<dbReference type="PANTHER" id="PTHR22916:SF3">
    <property type="entry name" value="UDP-GLCNAC:BETAGAL BETA-1,3-N-ACETYLGLUCOSAMINYLTRANSFERASE-LIKE PROTEIN 1"/>
    <property type="match status" value="1"/>
</dbReference>
<reference evidence="2 3" key="1">
    <citation type="submission" date="2018-07" db="EMBL/GenBank/DDBJ databases">
        <title>Genomic Encyclopedia of Type Strains, Phase IV (KMG-IV): sequencing the most valuable type-strain genomes for metagenomic binning, comparative biology and taxonomic classification.</title>
        <authorList>
            <person name="Goeker M."/>
        </authorList>
    </citation>
    <scope>NUCLEOTIDE SEQUENCE [LARGE SCALE GENOMIC DNA]</scope>
    <source>
        <strain evidence="2 3">DSM 27016</strain>
    </source>
</reference>
<keyword evidence="2" id="KW-0808">Transferase</keyword>
<dbReference type="PANTHER" id="PTHR22916">
    <property type="entry name" value="GLYCOSYLTRANSFERASE"/>
    <property type="match status" value="1"/>
</dbReference>
<organism evidence="2 3">
    <name type="scientific">Anaerobacterium chartisolvens</name>
    <dbReference type="NCBI Taxonomy" id="1297424"/>
    <lineage>
        <taxon>Bacteria</taxon>
        <taxon>Bacillati</taxon>
        <taxon>Bacillota</taxon>
        <taxon>Clostridia</taxon>
        <taxon>Eubacteriales</taxon>
        <taxon>Oscillospiraceae</taxon>
        <taxon>Anaerobacterium</taxon>
    </lineage>
</organism>
<dbReference type="SUPFAM" id="SSF53448">
    <property type="entry name" value="Nucleotide-diphospho-sugar transferases"/>
    <property type="match status" value="1"/>
</dbReference>
<name>A0A369B5V2_9FIRM</name>
<dbReference type="InterPro" id="IPR001173">
    <property type="entry name" value="Glyco_trans_2-like"/>
</dbReference>
<gene>
    <name evidence="2" type="ORF">DFR58_109107</name>
</gene>
<dbReference type="Gene3D" id="3.90.550.10">
    <property type="entry name" value="Spore Coat Polysaccharide Biosynthesis Protein SpsA, Chain A"/>
    <property type="match status" value="1"/>
</dbReference>
<protein>
    <submittedName>
        <fullName evidence="2">Glycosyl transferase family 2</fullName>
    </submittedName>
</protein>
<evidence type="ECO:0000259" key="1">
    <source>
        <dbReference type="Pfam" id="PF00535"/>
    </source>
</evidence>
<dbReference type="EMBL" id="QPJT01000009">
    <property type="protein sequence ID" value="RCX16880.1"/>
    <property type="molecule type" value="Genomic_DNA"/>
</dbReference>